<organism evidence="2 3">
    <name type="scientific">Effrenium voratum</name>
    <dbReference type="NCBI Taxonomy" id="2562239"/>
    <lineage>
        <taxon>Eukaryota</taxon>
        <taxon>Sar</taxon>
        <taxon>Alveolata</taxon>
        <taxon>Dinophyceae</taxon>
        <taxon>Suessiales</taxon>
        <taxon>Symbiodiniaceae</taxon>
        <taxon>Effrenium</taxon>
    </lineage>
</organism>
<evidence type="ECO:0000313" key="3">
    <source>
        <dbReference type="Proteomes" id="UP001178507"/>
    </source>
</evidence>
<comment type="caution">
    <text evidence="2">The sequence shown here is derived from an EMBL/GenBank/DDBJ whole genome shotgun (WGS) entry which is preliminary data.</text>
</comment>
<feature type="domain" description="Protein kinase" evidence="1">
    <location>
        <begin position="1"/>
        <end position="198"/>
    </location>
</feature>
<name>A0AA36J4F6_9DINO</name>
<sequence>MDHWEVERECRISVHREEESGEDVLLEEGDLLRTVDHAMARIFRDGPARWLHVPLGAQVYRAPDLLPMPRLTRAAYVKLEEAEEVFLRRRKAAETGVMITELSSYGEPWVVEHDQVVVRRGPSTKDPPLGVMQKGDVVGVRRRQGDWVELVQDCEVRFKKREGAEQVAAINPLRRHKAGQARAQAPTEAWMLVEHPSFGQLLRRARKRKGGLSHGCVLSPERHTMYQQVIELCHKRIYKENLDSLWDGEADKLPSVESLEARVYTRFRTFVGDGY</sequence>
<dbReference type="AlphaFoldDB" id="A0AA36J4F6"/>
<proteinExistence type="predicted"/>
<reference evidence="2" key="1">
    <citation type="submission" date="2023-08" db="EMBL/GenBank/DDBJ databases">
        <authorList>
            <person name="Chen Y."/>
            <person name="Shah S."/>
            <person name="Dougan E. K."/>
            <person name="Thang M."/>
            <person name="Chan C."/>
        </authorList>
    </citation>
    <scope>NUCLEOTIDE SEQUENCE</scope>
</reference>
<dbReference type="EMBL" id="CAUJNA010003314">
    <property type="protein sequence ID" value="CAJ1398892.1"/>
    <property type="molecule type" value="Genomic_DNA"/>
</dbReference>
<gene>
    <name evidence="2" type="ORF">EVOR1521_LOCUS22543</name>
</gene>
<dbReference type="GO" id="GO:0005524">
    <property type="term" value="F:ATP binding"/>
    <property type="evidence" value="ECO:0007669"/>
    <property type="project" value="InterPro"/>
</dbReference>
<accession>A0AA36J4F6</accession>
<dbReference type="InterPro" id="IPR000719">
    <property type="entry name" value="Prot_kinase_dom"/>
</dbReference>
<dbReference type="Proteomes" id="UP001178507">
    <property type="component" value="Unassembled WGS sequence"/>
</dbReference>
<dbReference type="PROSITE" id="PS50011">
    <property type="entry name" value="PROTEIN_KINASE_DOM"/>
    <property type="match status" value="1"/>
</dbReference>
<dbReference type="GO" id="GO:0004672">
    <property type="term" value="F:protein kinase activity"/>
    <property type="evidence" value="ECO:0007669"/>
    <property type="project" value="InterPro"/>
</dbReference>
<evidence type="ECO:0000259" key="1">
    <source>
        <dbReference type="PROSITE" id="PS50011"/>
    </source>
</evidence>
<protein>
    <recommendedName>
        <fullName evidence="1">Protein kinase domain-containing protein</fullName>
    </recommendedName>
</protein>
<evidence type="ECO:0000313" key="2">
    <source>
        <dbReference type="EMBL" id="CAJ1398892.1"/>
    </source>
</evidence>
<keyword evidence="3" id="KW-1185">Reference proteome</keyword>